<sequence length="682" mass="78741">QDDYFPEENGSVNEDFLPKPIESWSLSENNSKSSTRNNVKINSRCFYNIDKSDKRTTLQDKRRAIMITAETSVFEQNFCTADNNSELCQVSKDAIPDQMLVRIKSLEFDSKNQIKPDVKKSIRLVTQSASHQTEPDTSLEGQIQKMFLFPFNYHSLVFDTLKLDIYSYGSLLNKPKRLGRAVIRLNVLKQAISNREGFERTFPLESKELHPYEVGTVQINIGFHFRNDPPISSIFLRSVITQIKTLSIVHHGIEFNGHGHLNTLVHPESKPLSIFDFILSKKTTDSIKEFVSLFYGFHGHGWQMTKLEIMKAYILLEKYYDQKPKFITGNLITNIDKLKKAKYYLKFSIATYGSFMFNVFGYGYKMAPKNAMRMKSDRKIIQDYFGISKDDIICWEFGKMTVSVPNYMIIRDPKTNSIIISIRGTLNATDIITDVLAHYEPWNGGFVHRGMLRSAQYLVRKSLNDIRAAVSKFKANSIQVIGHSLGASVSCLVTLILRKQCKDLLKKGIDIHAWAFATPPSCSLDIACRNEVMDCIDNFVNENDIIPRLSYGSFIDFKELIKFVAKNVKNRSYKKNKKMYFNYNLSLIMESIDNYYKNLKSKSHDQKLYIPGTIYYMYKKRDPSNPILKEILCEKSTQESFTDITLRRNCLLQHLPDQYDKRLGKVINRLVKNLDCSSINEK</sequence>
<evidence type="ECO:0000313" key="2">
    <source>
        <dbReference type="Proteomes" id="UP000789860"/>
    </source>
</evidence>
<dbReference type="Proteomes" id="UP000789860">
    <property type="component" value="Unassembled WGS sequence"/>
</dbReference>
<proteinExistence type="predicted"/>
<protein>
    <submittedName>
        <fullName evidence="1">7261_t:CDS:1</fullName>
    </submittedName>
</protein>
<reference evidence="1" key="1">
    <citation type="submission" date="2021-06" db="EMBL/GenBank/DDBJ databases">
        <authorList>
            <person name="Kallberg Y."/>
            <person name="Tangrot J."/>
            <person name="Rosling A."/>
        </authorList>
    </citation>
    <scope>NUCLEOTIDE SEQUENCE</scope>
    <source>
        <strain evidence="1">AU212A</strain>
    </source>
</reference>
<feature type="non-terminal residue" evidence="1">
    <location>
        <position position="1"/>
    </location>
</feature>
<evidence type="ECO:0000313" key="1">
    <source>
        <dbReference type="EMBL" id="CAG8510684.1"/>
    </source>
</evidence>
<accession>A0ACA9L4S6</accession>
<organism evidence="1 2">
    <name type="scientific">Scutellospora calospora</name>
    <dbReference type="NCBI Taxonomy" id="85575"/>
    <lineage>
        <taxon>Eukaryota</taxon>
        <taxon>Fungi</taxon>
        <taxon>Fungi incertae sedis</taxon>
        <taxon>Mucoromycota</taxon>
        <taxon>Glomeromycotina</taxon>
        <taxon>Glomeromycetes</taxon>
        <taxon>Diversisporales</taxon>
        <taxon>Gigasporaceae</taxon>
        <taxon>Scutellospora</taxon>
    </lineage>
</organism>
<keyword evidence="2" id="KW-1185">Reference proteome</keyword>
<gene>
    <name evidence="1" type="ORF">SCALOS_LOCUS3645</name>
</gene>
<comment type="caution">
    <text evidence="1">The sequence shown here is derived from an EMBL/GenBank/DDBJ whole genome shotgun (WGS) entry which is preliminary data.</text>
</comment>
<name>A0ACA9L4S6_9GLOM</name>
<dbReference type="EMBL" id="CAJVPM010004219">
    <property type="protein sequence ID" value="CAG8510684.1"/>
    <property type="molecule type" value="Genomic_DNA"/>
</dbReference>